<protein>
    <submittedName>
        <fullName evidence="2">Putative ubiE/COQ5 methyltransferase</fullName>
    </submittedName>
</protein>
<dbReference type="Proteomes" id="UP000250266">
    <property type="component" value="Unassembled WGS sequence"/>
</dbReference>
<dbReference type="GO" id="GO:0032259">
    <property type="term" value="P:methylation"/>
    <property type="evidence" value="ECO:0007669"/>
    <property type="project" value="UniProtKB-KW"/>
</dbReference>
<evidence type="ECO:0000313" key="3">
    <source>
        <dbReference type="Proteomes" id="UP000250266"/>
    </source>
</evidence>
<dbReference type="CDD" id="cd02440">
    <property type="entry name" value="AdoMet_MTases"/>
    <property type="match status" value="1"/>
</dbReference>
<dbReference type="Pfam" id="PF13847">
    <property type="entry name" value="Methyltransf_31"/>
    <property type="match status" value="1"/>
</dbReference>
<dbReference type="PANTHER" id="PTHR42912">
    <property type="entry name" value="METHYLTRANSFERASE"/>
    <property type="match status" value="1"/>
</dbReference>
<keyword evidence="3" id="KW-1185">Reference proteome</keyword>
<keyword evidence="2" id="KW-0808">Transferase</keyword>
<accession>A0A8E2JCE9</accession>
<proteinExistence type="predicted"/>
<dbReference type="InterPro" id="IPR025714">
    <property type="entry name" value="Methyltranfer_dom"/>
</dbReference>
<sequence length="279" mass="30980">MTSPENKTYAQGYHPSVTRSHASRTVSTDAAFLLPYLRPNQHILDIGCGPGTITTGFSAYVPGGSVTGIDVSAEVLDQARALALDKEVYNVKFDTGDILSGLAYKNGEFDVVFCSQTLCHLSDPVRGLREMKRVCAPGGIVACREGDMLFRWYPLTHGLQLFNDYMAKAMFACADRQYASIGPVYRNGSMMHAWARKAGFDPDKIMKGASTTVYASEEERKWWGMLHAERVEMSDVGRKFREAGASDSELVQMVEALREWGNDVDGWYALMQCEIICRV</sequence>
<dbReference type="PANTHER" id="PTHR42912:SF93">
    <property type="entry name" value="N6-ADENOSINE-METHYLTRANSFERASE TMT1A"/>
    <property type="match status" value="1"/>
</dbReference>
<dbReference type="InterPro" id="IPR050508">
    <property type="entry name" value="Methyltransf_Superfamily"/>
</dbReference>
<reference evidence="2 3" key="1">
    <citation type="journal article" date="2016" name="Nat. Commun.">
        <title>Ectomycorrhizal ecology is imprinted in the genome of the dominant symbiotic fungus Cenococcum geophilum.</title>
        <authorList>
            <consortium name="DOE Joint Genome Institute"/>
            <person name="Peter M."/>
            <person name="Kohler A."/>
            <person name="Ohm R.A."/>
            <person name="Kuo A."/>
            <person name="Krutzmann J."/>
            <person name="Morin E."/>
            <person name="Arend M."/>
            <person name="Barry K.W."/>
            <person name="Binder M."/>
            <person name="Choi C."/>
            <person name="Clum A."/>
            <person name="Copeland A."/>
            <person name="Grisel N."/>
            <person name="Haridas S."/>
            <person name="Kipfer T."/>
            <person name="LaButti K."/>
            <person name="Lindquist E."/>
            <person name="Lipzen A."/>
            <person name="Maire R."/>
            <person name="Meier B."/>
            <person name="Mihaltcheva S."/>
            <person name="Molinier V."/>
            <person name="Murat C."/>
            <person name="Poggeler S."/>
            <person name="Quandt C.A."/>
            <person name="Sperisen C."/>
            <person name="Tritt A."/>
            <person name="Tisserant E."/>
            <person name="Crous P.W."/>
            <person name="Henrissat B."/>
            <person name="Nehls U."/>
            <person name="Egli S."/>
            <person name="Spatafora J.W."/>
            <person name="Grigoriev I.V."/>
            <person name="Martin F.M."/>
        </authorList>
    </citation>
    <scope>NUCLEOTIDE SEQUENCE [LARGE SCALE GENOMIC DNA]</scope>
    <source>
        <strain evidence="2 3">CBS 459.81</strain>
    </source>
</reference>
<dbReference type="InterPro" id="IPR029063">
    <property type="entry name" value="SAM-dependent_MTases_sf"/>
</dbReference>
<gene>
    <name evidence="2" type="ORF">K432DRAFT_385100</name>
</gene>
<dbReference type="OrthoDB" id="10017101at2759"/>
<name>A0A8E2JCE9_9PEZI</name>
<dbReference type="Gene3D" id="3.40.50.150">
    <property type="entry name" value="Vaccinia Virus protein VP39"/>
    <property type="match status" value="1"/>
</dbReference>
<dbReference type="AlphaFoldDB" id="A0A8E2JCE9"/>
<organism evidence="2 3">
    <name type="scientific">Lepidopterella palustris CBS 459.81</name>
    <dbReference type="NCBI Taxonomy" id="1314670"/>
    <lineage>
        <taxon>Eukaryota</taxon>
        <taxon>Fungi</taxon>
        <taxon>Dikarya</taxon>
        <taxon>Ascomycota</taxon>
        <taxon>Pezizomycotina</taxon>
        <taxon>Dothideomycetes</taxon>
        <taxon>Pleosporomycetidae</taxon>
        <taxon>Mytilinidiales</taxon>
        <taxon>Argynnaceae</taxon>
        <taxon>Lepidopterella</taxon>
    </lineage>
</organism>
<dbReference type="EMBL" id="KV745170">
    <property type="protein sequence ID" value="OCK76894.1"/>
    <property type="molecule type" value="Genomic_DNA"/>
</dbReference>
<dbReference type="GO" id="GO:0008168">
    <property type="term" value="F:methyltransferase activity"/>
    <property type="evidence" value="ECO:0007669"/>
    <property type="project" value="UniProtKB-KW"/>
</dbReference>
<evidence type="ECO:0000259" key="1">
    <source>
        <dbReference type="Pfam" id="PF13847"/>
    </source>
</evidence>
<dbReference type="SUPFAM" id="SSF53335">
    <property type="entry name" value="S-adenosyl-L-methionine-dependent methyltransferases"/>
    <property type="match status" value="1"/>
</dbReference>
<evidence type="ECO:0000313" key="2">
    <source>
        <dbReference type="EMBL" id="OCK76894.1"/>
    </source>
</evidence>
<feature type="domain" description="Methyltransferase" evidence="1">
    <location>
        <begin position="39"/>
        <end position="147"/>
    </location>
</feature>
<keyword evidence="2" id="KW-0489">Methyltransferase</keyword>